<comment type="caution">
    <text evidence="6">The sequence shown here is derived from an EMBL/GenBank/DDBJ whole genome shotgun (WGS) entry which is preliminary data.</text>
</comment>
<feature type="transmembrane region" description="Helical" evidence="5">
    <location>
        <begin position="200"/>
        <end position="220"/>
    </location>
</feature>
<feature type="compositionally biased region" description="Basic and acidic residues" evidence="4">
    <location>
        <begin position="236"/>
        <end position="257"/>
    </location>
</feature>
<feature type="transmembrane region" description="Helical" evidence="5">
    <location>
        <begin position="138"/>
        <end position="160"/>
    </location>
</feature>
<comment type="subcellular location">
    <subcellularLocation>
        <location evidence="1">Membrane</location>
        <topology evidence="1">Multi-pass membrane protein</topology>
    </subcellularLocation>
</comment>
<evidence type="ECO:0000313" key="7">
    <source>
        <dbReference type="Proteomes" id="UP000193411"/>
    </source>
</evidence>
<feature type="transmembrane region" description="Helical" evidence="5">
    <location>
        <begin position="107"/>
        <end position="126"/>
    </location>
</feature>
<name>A0A1Y2H533_9FUNG</name>
<keyword evidence="3 5" id="KW-0472">Membrane</keyword>
<proteinExistence type="predicted"/>
<evidence type="ECO:0000256" key="3">
    <source>
        <dbReference type="ARBA" id="ARBA00023136"/>
    </source>
</evidence>
<dbReference type="GO" id="GO:0006031">
    <property type="term" value="P:chitin biosynthetic process"/>
    <property type="evidence" value="ECO:0007669"/>
    <property type="project" value="TreeGrafter"/>
</dbReference>
<dbReference type="STRING" id="765915.A0A1Y2H533"/>
<protein>
    <submittedName>
        <fullName evidence="6">Chitin synthase-domain-containing protein</fullName>
    </submittedName>
</protein>
<dbReference type="Pfam" id="PF03142">
    <property type="entry name" value="Chitin_synth_2"/>
    <property type="match status" value="1"/>
</dbReference>
<evidence type="ECO:0000256" key="1">
    <source>
        <dbReference type="ARBA" id="ARBA00004141"/>
    </source>
</evidence>
<keyword evidence="7" id="KW-1185">Reference proteome</keyword>
<dbReference type="Proteomes" id="UP000193411">
    <property type="component" value="Unassembled WGS sequence"/>
</dbReference>
<dbReference type="GO" id="GO:0004100">
    <property type="term" value="F:chitin synthase activity"/>
    <property type="evidence" value="ECO:0007669"/>
    <property type="project" value="InterPro"/>
</dbReference>
<dbReference type="OrthoDB" id="5321960at2759"/>
<dbReference type="EMBL" id="MCFL01000135">
    <property type="protein sequence ID" value="ORZ29680.1"/>
    <property type="molecule type" value="Genomic_DNA"/>
</dbReference>
<dbReference type="AlphaFoldDB" id="A0A1Y2H533"/>
<reference evidence="6 7" key="1">
    <citation type="submission" date="2016-07" db="EMBL/GenBank/DDBJ databases">
        <title>Pervasive Adenine N6-methylation of Active Genes in Fungi.</title>
        <authorList>
            <consortium name="DOE Joint Genome Institute"/>
            <person name="Mondo S.J."/>
            <person name="Dannebaum R.O."/>
            <person name="Kuo R.C."/>
            <person name="Labutti K."/>
            <person name="Haridas S."/>
            <person name="Kuo A."/>
            <person name="Salamov A."/>
            <person name="Ahrendt S.R."/>
            <person name="Lipzen A."/>
            <person name="Sullivan W."/>
            <person name="Andreopoulos W.B."/>
            <person name="Clum A."/>
            <person name="Lindquist E."/>
            <person name="Daum C."/>
            <person name="Ramamoorthy G.K."/>
            <person name="Gryganskyi A."/>
            <person name="Culley D."/>
            <person name="Magnuson J.K."/>
            <person name="James T.Y."/>
            <person name="O'Malley M.A."/>
            <person name="Stajich J.E."/>
            <person name="Spatafora J.W."/>
            <person name="Visel A."/>
            <person name="Grigoriev I.V."/>
        </authorList>
    </citation>
    <scope>NUCLEOTIDE SEQUENCE [LARGE SCALE GENOMIC DNA]</scope>
    <source>
        <strain evidence="6 7">PL171</strain>
    </source>
</reference>
<sequence length="265" mass="30629">MQDAEYIESMIFRNAEAIMGAVTCLPGVLTMFRYPVLCDVAPDYFYQSEGINTTFDFCQRYLGEDRFMTHLLMEKPGTHTLGFSTAAVCKTEAPGDFYTLLRQRRRWFLGTISNEIVMLCTPQFWVKFPLLMLTKFFMILKVGGAITYLVLMELIFAAIFDSVKPEAFIWLMAIVVPNWLFVTVWAIKERRLKSVMIFPLYFWWNPFFTLVLLMYSFMTVRERTWGGPRAAAGGDADGHDEKKEDEGQGHELDEVVADKPMYVRA</sequence>
<accession>A0A1Y2H533</accession>
<keyword evidence="5" id="KW-1133">Transmembrane helix</keyword>
<feature type="transmembrane region" description="Helical" evidence="5">
    <location>
        <begin position="167"/>
        <end position="188"/>
    </location>
</feature>
<evidence type="ECO:0000256" key="2">
    <source>
        <dbReference type="ARBA" id="ARBA00022692"/>
    </source>
</evidence>
<dbReference type="GO" id="GO:0071944">
    <property type="term" value="C:cell periphery"/>
    <property type="evidence" value="ECO:0007669"/>
    <property type="project" value="TreeGrafter"/>
</dbReference>
<evidence type="ECO:0000256" key="5">
    <source>
        <dbReference type="SAM" id="Phobius"/>
    </source>
</evidence>
<dbReference type="GO" id="GO:0016020">
    <property type="term" value="C:membrane"/>
    <property type="evidence" value="ECO:0007669"/>
    <property type="project" value="UniProtKB-SubCell"/>
</dbReference>
<gene>
    <name evidence="6" type="ORF">BCR44DRAFT_1448182</name>
</gene>
<evidence type="ECO:0000256" key="4">
    <source>
        <dbReference type="SAM" id="MobiDB-lite"/>
    </source>
</evidence>
<keyword evidence="2 5" id="KW-0812">Transmembrane</keyword>
<organism evidence="6 7">
    <name type="scientific">Catenaria anguillulae PL171</name>
    <dbReference type="NCBI Taxonomy" id="765915"/>
    <lineage>
        <taxon>Eukaryota</taxon>
        <taxon>Fungi</taxon>
        <taxon>Fungi incertae sedis</taxon>
        <taxon>Blastocladiomycota</taxon>
        <taxon>Blastocladiomycetes</taxon>
        <taxon>Blastocladiales</taxon>
        <taxon>Catenariaceae</taxon>
        <taxon>Catenaria</taxon>
    </lineage>
</organism>
<evidence type="ECO:0000313" key="6">
    <source>
        <dbReference type="EMBL" id="ORZ29680.1"/>
    </source>
</evidence>
<dbReference type="GO" id="GO:0030428">
    <property type="term" value="C:cell septum"/>
    <property type="evidence" value="ECO:0007669"/>
    <property type="project" value="TreeGrafter"/>
</dbReference>
<dbReference type="PANTHER" id="PTHR22914">
    <property type="entry name" value="CHITIN SYNTHASE"/>
    <property type="match status" value="1"/>
</dbReference>
<dbReference type="InterPro" id="IPR004835">
    <property type="entry name" value="Chitin_synth"/>
</dbReference>
<feature type="region of interest" description="Disordered" evidence="4">
    <location>
        <begin position="229"/>
        <end position="265"/>
    </location>
</feature>
<dbReference type="PANTHER" id="PTHR22914:SF46">
    <property type="entry name" value="CHITIN SYNTHASE"/>
    <property type="match status" value="1"/>
</dbReference>